<gene>
    <name evidence="2" type="ORF">UR23_C0022G0005</name>
</gene>
<dbReference type="PANTHER" id="PTHR34387">
    <property type="entry name" value="SLR1258 PROTEIN"/>
    <property type="match status" value="1"/>
</dbReference>
<evidence type="ECO:0000256" key="1">
    <source>
        <dbReference type="SAM" id="Phobius"/>
    </source>
</evidence>
<sequence>MNNNEINSYCGMWSKKHNFCSILIISLTLFILSLFVSQIFTIKNKIREGNLINGNPATISIIGESELFATPDIAKISLSVLTEEKTVKEATRKNNEKMNNITKFIKSRNIEDKDIKTVNYYINPIYEYRNTYETEIFPKKSPVRILIGYEIMQTLEIKIRDLDNSGAVIEGATSRGANQVGNLQFTFEDEKILKDKATNKAIENAQEKAKILATKLDVKLARIIDYYDQEQPIYYNKNSVAFEAMSDKIDRGADAPNIEPGENKITAQVKITYEIQ</sequence>
<dbReference type="Gene3D" id="3.30.70.2970">
    <property type="entry name" value="Protein of unknown function (DUF541), domain 2"/>
    <property type="match status" value="1"/>
</dbReference>
<proteinExistence type="predicted"/>
<dbReference type="AlphaFoldDB" id="A0A0G0BBQ8"/>
<dbReference type="PANTHER" id="PTHR34387:SF2">
    <property type="entry name" value="SLR1258 PROTEIN"/>
    <property type="match status" value="1"/>
</dbReference>
<evidence type="ECO:0000313" key="2">
    <source>
        <dbReference type="EMBL" id="KKP36255.1"/>
    </source>
</evidence>
<dbReference type="Gene3D" id="3.30.110.170">
    <property type="entry name" value="Protein of unknown function (DUF541), domain 1"/>
    <property type="match status" value="1"/>
</dbReference>
<dbReference type="Proteomes" id="UP000034349">
    <property type="component" value="Unassembled WGS sequence"/>
</dbReference>
<keyword evidence="1" id="KW-1133">Transmembrane helix</keyword>
<dbReference type="InterPro" id="IPR052022">
    <property type="entry name" value="26kDa_periplasmic_antigen"/>
</dbReference>
<keyword evidence="1" id="KW-0472">Membrane</keyword>
<keyword evidence="1" id="KW-0812">Transmembrane</keyword>
<evidence type="ECO:0000313" key="3">
    <source>
        <dbReference type="Proteomes" id="UP000034349"/>
    </source>
</evidence>
<organism evidence="2 3">
    <name type="scientific">Candidatus Roizmanbacteria bacterium GW2011_GWA2_32_13</name>
    <dbReference type="NCBI Taxonomy" id="1618475"/>
    <lineage>
        <taxon>Bacteria</taxon>
        <taxon>Candidatus Roizmaniibacteriota</taxon>
    </lineage>
</organism>
<dbReference type="EMBL" id="LBOK01000022">
    <property type="protein sequence ID" value="KKP36255.1"/>
    <property type="molecule type" value="Genomic_DNA"/>
</dbReference>
<dbReference type="Pfam" id="PF04402">
    <property type="entry name" value="SIMPL"/>
    <property type="match status" value="1"/>
</dbReference>
<comment type="caution">
    <text evidence="2">The sequence shown here is derived from an EMBL/GenBank/DDBJ whole genome shotgun (WGS) entry which is preliminary data.</text>
</comment>
<protein>
    <recommendedName>
        <fullName evidence="4">26 kDa periplasmic immunogenic protein</fullName>
    </recommendedName>
</protein>
<reference evidence="2 3" key="1">
    <citation type="journal article" date="2015" name="Nature">
        <title>rRNA introns, odd ribosomes, and small enigmatic genomes across a large radiation of phyla.</title>
        <authorList>
            <person name="Brown C.T."/>
            <person name="Hug L.A."/>
            <person name="Thomas B.C."/>
            <person name="Sharon I."/>
            <person name="Castelle C.J."/>
            <person name="Singh A."/>
            <person name="Wilkins M.J."/>
            <person name="Williams K.H."/>
            <person name="Banfield J.F."/>
        </authorList>
    </citation>
    <scope>NUCLEOTIDE SEQUENCE [LARGE SCALE GENOMIC DNA]</scope>
</reference>
<evidence type="ECO:0008006" key="4">
    <source>
        <dbReference type="Google" id="ProtNLM"/>
    </source>
</evidence>
<feature type="transmembrane region" description="Helical" evidence="1">
    <location>
        <begin position="20"/>
        <end position="40"/>
    </location>
</feature>
<name>A0A0G0BBQ8_9BACT</name>
<dbReference type="GO" id="GO:0006974">
    <property type="term" value="P:DNA damage response"/>
    <property type="evidence" value="ECO:0007669"/>
    <property type="project" value="TreeGrafter"/>
</dbReference>
<accession>A0A0G0BBQ8</accession>
<dbReference type="InterPro" id="IPR007497">
    <property type="entry name" value="SIMPL/DUF541"/>
</dbReference>